<sequence>MQWNQLGEQQLNELKVHVNENRRVWVVVPLADMKQQSDLLSKLNETVFGLSLVRFVIALQPDEQLPHDQFTELSCIVVGVKDTTIDVAMDGFRNCIQRKVLPSPDELFHHNSKASYSVFNNRMLITATEITLTTVNVYSRYTRIPESVLLANTLQYLNATIIPYHFKGTGKGQDRLIYKVHRKEIDLSLFPAGLSEEEDARIDARAINAFRSIVFFSRKGTRVPPRLSHVLLSSGHLLIAVTISAFIVVCVYLCQNPLLGSRTNLIKCLLFLFANLVGRGYPEPPPRRGNGTRIICLFWAFTMLSICAYLQSAITSEVNVPTLERKIKNSDDLLNFAKAKLVLPCLEQSSFSERFIMTSTTEVGSALRELLKSCRGCINTKSGRDGICLGLAKRGTHVYIRVYDVITQMYWERFGIAASEDSFRFLPNAPMMAKGFPCGPALKRLVLELREHGHEQKMTRMNVWHIMKELSGVSYDTAIMAPISFWDSYLIYTGGTLLACVSFLLELCCARTVERYRGRAR</sequence>
<evidence type="ECO:0000313" key="2">
    <source>
        <dbReference type="Proteomes" id="UP000821865"/>
    </source>
</evidence>
<evidence type="ECO:0000313" key="1">
    <source>
        <dbReference type="EMBL" id="KAH7971193.1"/>
    </source>
</evidence>
<proteinExistence type="predicted"/>
<protein>
    <submittedName>
        <fullName evidence="1">Uncharacterized protein</fullName>
    </submittedName>
</protein>
<organism evidence="1 2">
    <name type="scientific">Dermacentor silvarum</name>
    <name type="common">Tick</name>
    <dbReference type="NCBI Taxonomy" id="543639"/>
    <lineage>
        <taxon>Eukaryota</taxon>
        <taxon>Metazoa</taxon>
        <taxon>Ecdysozoa</taxon>
        <taxon>Arthropoda</taxon>
        <taxon>Chelicerata</taxon>
        <taxon>Arachnida</taxon>
        <taxon>Acari</taxon>
        <taxon>Parasitiformes</taxon>
        <taxon>Ixodida</taxon>
        <taxon>Ixodoidea</taxon>
        <taxon>Ixodidae</taxon>
        <taxon>Rhipicephalinae</taxon>
        <taxon>Dermacentor</taxon>
    </lineage>
</organism>
<dbReference type="Proteomes" id="UP000821865">
    <property type="component" value="Chromosome 11"/>
</dbReference>
<reference evidence="1" key="1">
    <citation type="submission" date="2020-05" db="EMBL/GenBank/DDBJ databases">
        <title>Large-scale comparative analyses of tick genomes elucidate their genetic diversity and vector capacities.</title>
        <authorList>
            <person name="Jia N."/>
            <person name="Wang J."/>
            <person name="Shi W."/>
            <person name="Du L."/>
            <person name="Sun Y."/>
            <person name="Zhan W."/>
            <person name="Jiang J."/>
            <person name="Wang Q."/>
            <person name="Zhang B."/>
            <person name="Ji P."/>
            <person name="Sakyi L.B."/>
            <person name="Cui X."/>
            <person name="Yuan T."/>
            <person name="Jiang B."/>
            <person name="Yang W."/>
            <person name="Lam T.T.-Y."/>
            <person name="Chang Q."/>
            <person name="Ding S."/>
            <person name="Wang X."/>
            <person name="Zhu J."/>
            <person name="Ruan X."/>
            <person name="Zhao L."/>
            <person name="Wei J."/>
            <person name="Que T."/>
            <person name="Du C."/>
            <person name="Cheng J."/>
            <person name="Dai P."/>
            <person name="Han X."/>
            <person name="Huang E."/>
            <person name="Gao Y."/>
            <person name="Liu J."/>
            <person name="Shao H."/>
            <person name="Ye R."/>
            <person name="Li L."/>
            <person name="Wei W."/>
            <person name="Wang X."/>
            <person name="Wang C."/>
            <person name="Yang T."/>
            <person name="Huo Q."/>
            <person name="Li W."/>
            <person name="Guo W."/>
            <person name="Chen H."/>
            <person name="Zhou L."/>
            <person name="Ni X."/>
            <person name="Tian J."/>
            <person name="Zhou Y."/>
            <person name="Sheng Y."/>
            <person name="Liu T."/>
            <person name="Pan Y."/>
            <person name="Xia L."/>
            <person name="Li J."/>
            <person name="Zhao F."/>
            <person name="Cao W."/>
        </authorList>
    </citation>
    <scope>NUCLEOTIDE SEQUENCE</scope>
    <source>
        <strain evidence="1">Dsil-2018</strain>
    </source>
</reference>
<keyword evidence="2" id="KW-1185">Reference proteome</keyword>
<name>A0ACB8DKE9_DERSI</name>
<gene>
    <name evidence="1" type="ORF">HPB49_020164</name>
</gene>
<comment type="caution">
    <text evidence="1">The sequence shown here is derived from an EMBL/GenBank/DDBJ whole genome shotgun (WGS) entry which is preliminary data.</text>
</comment>
<dbReference type="EMBL" id="CM023480">
    <property type="protein sequence ID" value="KAH7971193.1"/>
    <property type="molecule type" value="Genomic_DNA"/>
</dbReference>
<accession>A0ACB8DKE9</accession>